<keyword evidence="3 9" id="KW-0540">Nuclease</keyword>
<protein>
    <recommendedName>
        <fullName evidence="9">CRISPR-associated endoribonuclease Cas2</fullName>
        <ecNumber evidence="9">3.1.-.-</ecNumber>
    </recommendedName>
</protein>
<keyword evidence="8 9" id="KW-0051">Antiviral defense</keyword>
<reference evidence="11 14" key="2">
    <citation type="submission" date="2024-06" db="EMBL/GenBank/DDBJ databases">
        <title>Genomic Encyclopedia of Type Strains, Phase IV (KMG-IV): sequencing the most valuable type-strain genomes for metagenomic binning, comparative biology and taxonomic classification.</title>
        <authorList>
            <person name="Goeker M."/>
        </authorList>
    </citation>
    <scope>NUCLEOTIDE SEQUENCE [LARGE SCALE GENOMIC DNA]</scope>
    <source>
        <strain evidence="11 14">D-501</strain>
    </source>
</reference>
<geneLocation type="plasmid" evidence="13">
    <name>psna507_unt13</name>
</geneLocation>
<dbReference type="GO" id="GO:0051607">
    <property type="term" value="P:defense response to virus"/>
    <property type="evidence" value="ECO:0007669"/>
    <property type="project" value="UniProtKB-UniRule"/>
</dbReference>
<evidence type="ECO:0000256" key="2">
    <source>
        <dbReference type="ARBA" id="ARBA00009959"/>
    </source>
</evidence>
<keyword evidence="5 9" id="KW-0255">Endonuclease</keyword>
<evidence type="ECO:0000313" key="12">
    <source>
        <dbReference type="EMBL" id="QEM99312.1"/>
    </source>
</evidence>
<evidence type="ECO:0000256" key="3">
    <source>
        <dbReference type="ARBA" id="ARBA00022722"/>
    </source>
</evidence>
<dbReference type="InterPro" id="IPR021127">
    <property type="entry name" value="CRISPR_associated_Cas2"/>
</dbReference>
<proteinExistence type="inferred from homology"/>
<dbReference type="GO" id="GO:0046872">
    <property type="term" value="F:metal ion binding"/>
    <property type="evidence" value="ECO:0007669"/>
    <property type="project" value="UniProtKB-UniRule"/>
</dbReference>
<dbReference type="EMBL" id="JBEPLS010000024">
    <property type="protein sequence ID" value="MET3605821.1"/>
    <property type="molecule type" value="Genomic_DNA"/>
</dbReference>
<dbReference type="EC" id="3.1.-.-" evidence="9"/>
<comment type="subunit">
    <text evidence="9">Homodimer, forms a heterotetramer with a Cas1 homodimer.</text>
</comment>
<dbReference type="Proteomes" id="UP000323522">
    <property type="component" value="Plasmid pSna507_unt13"/>
</dbReference>
<dbReference type="Proteomes" id="UP001549111">
    <property type="component" value="Unassembled WGS sequence"/>
</dbReference>
<evidence type="ECO:0000256" key="8">
    <source>
        <dbReference type="ARBA" id="ARBA00023118"/>
    </source>
</evidence>
<keyword evidence="7 9" id="KW-0460">Magnesium</keyword>
<keyword evidence="4 9" id="KW-0479">Metal-binding</keyword>
<dbReference type="GO" id="GO:0004521">
    <property type="term" value="F:RNA endonuclease activity"/>
    <property type="evidence" value="ECO:0007669"/>
    <property type="project" value="InterPro"/>
</dbReference>
<dbReference type="HAMAP" id="MF_01471">
    <property type="entry name" value="Cas2"/>
    <property type="match status" value="1"/>
</dbReference>
<evidence type="ECO:0000313" key="14">
    <source>
        <dbReference type="Proteomes" id="UP001549111"/>
    </source>
</evidence>
<dbReference type="EMBL" id="CP035707">
    <property type="protein sequence ID" value="QEM99312.1"/>
    <property type="molecule type" value="Genomic_DNA"/>
</dbReference>
<keyword evidence="12" id="KW-0614">Plasmid</keyword>
<feature type="region of interest" description="Disordered" evidence="10">
    <location>
        <begin position="96"/>
        <end position="115"/>
    </location>
</feature>
<dbReference type="RefSeq" id="WP_149501929.1">
    <property type="nucleotide sequence ID" value="NZ_CP035707.1"/>
</dbReference>
<keyword evidence="14" id="KW-1185">Reference proteome</keyword>
<dbReference type="OrthoDB" id="9798176at2"/>
<accession>A0A5C1PUK9</accession>
<dbReference type="PANTHER" id="PTHR34405">
    <property type="entry name" value="CRISPR-ASSOCIATED ENDORIBONUCLEASE CAS2"/>
    <property type="match status" value="1"/>
</dbReference>
<dbReference type="AlphaFoldDB" id="A0A5C1PUK9"/>
<name>A0A5C1PUK9_9BURK</name>
<organism evidence="12 13">
    <name type="scientific">Sphaerotilus sulfidivorans</name>
    <dbReference type="NCBI Taxonomy" id="639200"/>
    <lineage>
        <taxon>Bacteria</taxon>
        <taxon>Pseudomonadati</taxon>
        <taxon>Pseudomonadota</taxon>
        <taxon>Betaproteobacteria</taxon>
        <taxon>Burkholderiales</taxon>
        <taxon>Sphaerotilaceae</taxon>
        <taxon>Sphaerotilus</taxon>
    </lineage>
</organism>
<comment type="similarity">
    <text evidence="2 9">Belongs to the CRISPR-associated endoribonuclease Cas2 protein family.</text>
</comment>
<dbReference type="PANTHER" id="PTHR34405:SF3">
    <property type="entry name" value="CRISPR-ASSOCIATED ENDORIBONUCLEASE CAS2 3"/>
    <property type="match status" value="1"/>
</dbReference>
<dbReference type="CDD" id="cd09725">
    <property type="entry name" value="Cas2_I_II_III"/>
    <property type="match status" value="1"/>
</dbReference>
<evidence type="ECO:0000256" key="5">
    <source>
        <dbReference type="ARBA" id="ARBA00022759"/>
    </source>
</evidence>
<evidence type="ECO:0000313" key="11">
    <source>
        <dbReference type="EMBL" id="MET3605821.1"/>
    </source>
</evidence>
<evidence type="ECO:0000256" key="4">
    <source>
        <dbReference type="ARBA" id="ARBA00022723"/>
    </source>
</evidence>
<dbReference type="Gene3D" id="3.30.70.240">
    <property type="match status" value="1"/>
</dbReference>
<geneLocation type="plasmid" evidence="12">
    <name>pSna507_unt13</name>
</geneLocation>
<evidence type="ECO:0000256" key="7">
    <source>
        <dbReference type="ARBA" id="ARBA00022842"/>
    </source>
</evidence>
<feature type="binding site" evidence="9">
    <location>
        <position position="14"/>
    </location>
    <ligand>
        <name>Mg(2+)</name>
        <dbReference type="ChEBI" id="CHEBI:18420"/>
        <note>catalytic</note>
    </ligand>
</feature>
<evidence type="ECO:0000256" key="10">
    <source>
        <dbReference type="SAM" id="MobiDB-lite"/>
    </source>
</evidence>
<dbReference type="Pfam" id="PF09827">
    <property type="entry name" value="CRISPR_Cas2"/>
    <property type="match status" value="1"/>
</dbReference>
<dbReference type="GO" id="GO:0043571">
    <property type="term" value="P:maintenance of CRISPR repeat elements"/>
    <property type="evidence" value="ECO:0007669"/>
    <property type="project" value="UniProtKB-UniRule"/>
</dbReference>
<comment type="function">
    <text evidence="9">CRISPR (clustered regularly interspaced short palindromic repeat), is an adaptive immune system that provides protection against mobile genetic elements (viruses, transposable elements and conjugative plasmids). CRISPR clusters contain sequences complementary to antecedent mobile elements and target invading nucleic acids. CRISPR clusters are transcribed and processed into CRISPR RNA (crRNA). Functions as a ssRNA-specific endoribonuclease. Involved in the integration of spacer DNA into the CRISPR cassette.</text>
</comment>
<dbReference type="KEGG" id="snn:EWH46_00040"/>
<comment type="cofactor">
    <cofactor evidence="1 9">
        <name>Mg(2+)</name>
        <dbReference type="ChEBI" id="CHEBI:18420"/>
    </cofactor>
</comment>
<evidence type="ECO:0000313" key="13">
    <source>
        <dbReference type="Proteomes" id="UP000323522"/>
    </source>
</evidence>
<evidence type="ECO:0000256" key="6">
    <source>
        <dbReference type="ARBA" id="ARBA00022801"/>
    </source>
</evidence>
<evidence type="ECO:0000256" key="9">
    <source>
        <dbReference type="HAMAP-Rule" id="MF_01471"/>
    </source>
</evidence>
<dbReference type="GO" id="GO:0016787">
    <property type="term" value="F:hydrolase activity"/>
    <property type="evidence" value="ECO:0007669"/>
    <property type="project" value="UniProtKB-KW"/>
</dbReference>
<evidence type="ECO:0000256" key="1">
    <source>
        <dbReference type="ARBA" id="ARBA00001946"/>
    </source>
</evidence>
<dbReference type="SUPFAM" id="SSF143430">
    <property type="entry name" value="TTP0101/SSO1404-like"/>
    <property type="match status" value="1"/>
</dbReference>
<gene>
    <name evidence="9" type="primary">cas2</name>
    <name evidence="11" type="ORF">ABIC99_003655</name>
    <name evidence="12" type="ORF">EWH46_00040</name>
</gene>
<keyword evidence="6 9" id="KW-0378">Hydrolase</keyword>
<dbReference type="InterPro" id="IPR019199">
    <property type="entry name" value="Virulence_VapD/CRISPR_Cas2"/>
</dbReference>
<reference evidence="12 13" key="1">
    <citation type="submission" date="2019-02" db="EMBL/GenBank/DDBJ databases">
        <title>Complete Genome Sequence and Methylome Analysis of Sphaerotilus natans subsp. sulfidivorans D-507.</title>
        <authorList>
            <person name="Fomenkov A."/>
            <person name="Gridneva E."/>
            <person name="Smolyakov D."/>
            <person name="Dubinina G."/>
            <person name="Vincze T."/>
            <person name="Grabovich M."/>
            <person name="Roberts R.J."/>
        </authorList>
    </citation>
    <scope>NUCLEOTIDE SEQUENCE [LARGE SCALE GENOMIC DNA]</scope>
    <source>
        <strain evidence="12 13">D-507</strain>
        <plasmid evidence="13">psna507_unt13</plasmid>
        <plasmid evidence="12">pSna507_unt13</plasmid>
    </source>
</reference>
<sequence>MSLNARVRWVVCYDIRDTSRGLRVLRFMQSQGMPLQYSVFIVEASAAHMHRLMIELEALIAPAVDDVRAYRWPEPAEAHELGCPLVPEGLVIRTPETAPPVRTTAKMRRASAQAT</sequence>